<evidence type="ECO:0000313" key="12">
    <source>
        <dbReference type="EMBL" id="KFZ37308.1"/>
    </source>
</evidence>
<comment type="similarity">
    <text evidence="10">Belongs to the peptidase M15 family.</text>
</comment>
<evidence type="ECO:0000256" key="2">
    <source>
        <dbReference type="ARBA" id="ARBA00004776"/>
    </source>
</evidence>
<reference evidence="12 13" key="1">
    <citation type="submission" date="2014-06" db="EMBL/GenBank/DDBJ databases">
        <title>Shewanella sp. YQH10.</title>
        <authorList>
            <person name="Liu Y."/>
            <person name="Zeng R."/>
        </authorList>
    </citation>
    <scope>NUCLEOTIDE SEQUENCE [LARGE SCALE GENOMIC DNA]</scope>
    <source>
        <strain evidence="12 13">YQH10</strain>
    </source>
</reference>
<organism evidence="12 13">
    <name type="scientific">Shewanella mangrovi</name>
    <dbReference type="NCBI Taxonomy" id="1515746"/>
    <lineage>
        <taxon>Bacteria</taxon>
        <taxon>Pseudomonadati</taxon>
        <taxon>Pseudomonadota</taxon>
        <taxon>Gammaproteobacteria</taxon>
        <taxon>Alteromonadales</taxon>
        <taxon>Shewanellaceae</taxon>
        <taxon>Shewanella</taxon>
    </lineage>
</organism>
<dbReference type="AlphaFoldDB" id="A0A094LQ95"/>
<keyword evidence="13" id="KW-1185">Reference proteome</keyword>
<keyword evidence="9" id="KW-0961">Cell wall biogenesis/degradation</keyword>
<gene>
    <name evidence="12" type="ORF">HR45_11610</name>
</gene>
<sequence>MSLSCPTRRQLLKGLGGAALMSLVPAEAFASRSTKGSRFLSFYNIHTGEHQQGVYWEEGAYLGETLESFNHLMRDHRQNIEAPMDKRVFDIIYKLQQKLATDKEVHVISGYRSPKTNAMLAAHSNGVAKKSFHMKGMAVDLCIPGVPLKDVRHAALELKLGGVGYYPKSGFVHVDCGPVRRW</sequence>
<keyword evidence="3" id="KW-0645">Protease</keyword>
<dbReference type="EMBL" id="JPEO01000007">
    <property type="protein sequence ID" value="KFZ37308.1"/>
    <property type="molecule type" value="Genomic_DNA"/>
</dbReference>
<evidence type="ECO:0000256" key="6">
    <source>
        <dbReference type="ARBA" id="ARBA00022801"/>
    </source>
</evidence>
<comment type="caution">
    <text evidence="12">The sequence shown here is derived from an EMBL/GenBank/DDBJ whole genome shotgun (WGS) entry which is preliminary data.</text>
</comment>
<dbReference type="PROSITE" id="PS51318">
    <property type="entry name" value="TAT"/>
    <property type="match status" value="1"/>
</dbReference>
<keyword evidence="8" id="KW-0482">Metalloprotease</keyword>
<dbReference type="Pfam" id="PF05951">
    <property type="entry name" value="Peptidase_M15_2"/>
    <property type="match status" value="1"/>
</dbReference>
<keyword evidence="6" id="KW-0378">Hydrolase</keyword>
<dbReference type="OrthoDB" id="9782994at2"/>
<evidence type="ECO:0000256" key="3">
    <source>
        <dbReference type="ARBA" id="ARBA00022670"/>
    </source>
</evidence>
<evidence type="ECO:0000313" key="13">
    <source>
        <dbReference type="Proteomes" id="UP000029264"/>
    </source>
</evidence>
<dbReference type="GO" id="GO:0046872">
    <property type="term" value="F:metal ion binding"/>
    <property type="evidence" value="ECO:0007669"/>
    <property type="project" value="UniProtKB-KW"/>
</dbReference>
<dbReference type="Proteomes" id="UP000029264">
    <property type="component" value="Unassembled WGS sequence"/>
</dbReference>
<protein>
    <recommendedName>
        <fullName evidence="11">Murein endopeptidase K</fullName>
    </recommendedName>
</protein>
<dbReference type="eggNOG" id="COG3108">
    <property type="taxonomic scope" value="Bacteria"/>
</dbReference>
<evidence type="ECO:0000256" key="4">
    <source>
        <dbReference type="ARBA" id="ARBA00022723"/>
    </source>
</evidence>
<dbReference type="GO" id="GO:0008237">
    <property type="term" value="F:metallopeptidase activity"/>
    <property type="evidence" value="ECO:0007669"/>
    <property type="project" value="UniProtKB-KW"/>
</dbReference>
<dbReference type="SUPFAM" id="SSF55166">
    <property type="entry name" value="Hedgehog/DD-peptidase"/>
    <property type="match status" value="1"/>
</dbReference>
<name>A0A094LQ95_9GAMM</name>
<evidence type="ECO:0000256" key="11">
    <source>
        <dbReference type="ARBA" id="ARBA00093666"/>
    </source>
</evidence>
<keyword evidence="5" id="KW-0732">Signal</keyword>
<dbReference type="InterPro" id="IPR009045">
    <property type="entry name" value="Zn_M74/Hedgehog-like"/>
</dbReference>
<dbReference type="PANTHER" id="PTHR37425">
    <property type="match status" value="1"/>
</dbReference>
<dbReference type="GO" id="GO:0006508">
    <property type="term" value="P:proteolysis"/>
    <property type="evidence" value="ECO:0007669"/>
    <property type="project" value="UniProtKB-KW"/>
</dbReference>
<comment type="cofactor">
    <cofactor evidence="1">
        <name>Zn(2+)</name>
        <dbReference type="ChEBI" id="CHEBI:29105"/>
    </cofactor>
</comment>
<keyword evidence="4" id="KW-0479">Metal-binding</keyword>
<dbReference type="Gene3D" id="3.30.1380.10">
    <property type="match status" value="1"/>
</dbReference>
<dbReference type="STRING" id="1515746.HR45_11610"/>
<accession>A0A094LQ95</accession>
<evidence type="ECO:0000256" key="9">
    <source>
        <dbReference type="ARBA" id="ARBA00023316"/>
    </source>
</evidence>
<keyword evidence="7" id="KW-0862">Zinc</keyword>
<evidence type="ECO:0000256" key="7">
    <source>
        <dbReference type="ARBA" id="ARBA00022833"/>
    </source>
</evidence>
<dbReference type="CDD" id="cd14844">
    <property type="entry name" value="Zn-DD-carboxypeptidase_like"/>
    <property type="match status" value="1"/>
</dbReference>
<dbReference type="InterPro" id="IPR010275">
    <property type="entry name" value="MepK"/>
</dbReference>
<evidence type="ECO:0000256" key="5">
    <source>
        <dbReference type="ARBA" id="ARBA00022729"/>
    </source>
</evidence>
<comment type="pathway">
    <text evidence="2">Cell wall biogenesis; cell wall polysaccharide biosynthesis.</text>
</comment>
<evidence type="ECO:0000256" key="10">
    <source>
        <dbReference type="ARBA" id="ARBA00093448"/>
    </source>
</evidence>
<evidence type="ECO:0000256" key="8">
    <source>
        <dbReference type="ARBA" id="ARBA00023049"/>
    </source>
</evidence>
<proteinExistence type="inferred from homology"/>
<dbReference type="GO" id="GO:0071555">
    <property type="term" value="P:cell wall organization"/>
    <property type="evidence" value="ECO:0007669"/>
    <property type="project" value="UniProtKB-KW"/>
</dbReference>
<dbReference type="InterPro" id="IPR006311">
    <property type="entry name" value="TAT_signal"/>
</dbReference>
<evidence type="ECO:0000256" key="1">
    <source>
        <dbReference type="ARBA" id="ARBA00001947"/>
    </source>
</evidence>
<dbReference type="PANTHER" id="PTHR37425:SF1">
    <property type="entry name" value="OUTER MEMBRANE PROTEIN"/>
    <property type="match status" value="1"/>
</dbReference>
<dbReference type="RefSeq" id="WP_037443027.1">
    <property type="nucleotide sequence ID" value="NZ_JPEO01000007.1"/>
</dbReference>